<keyword evidence="2" id="KW-1185">Reference proteome</keyword>
<name>A0A844YYB8_9SPHN</name>
<reference evidence="1 2" key="1">
    <citation type="submission" date="2019-12" db="EMBL/GenBank/DDBJ databases">
        <title>Genomic-based taxomic classification of the family Erythrobacteraceae.</title>
        <authorList>
            <person name="Xu L."/>
        </authorList>
    </citation>
    <scope>NUCLEOTIDE SEQUENCE [LARGE SCALE GENOMIC DNA]</scope>
    <source>
        <strain evidence="1 2">M0322</strain>
    </source>
</reference>
<protein>
    <submittedName>
        <fullName evidence="1">Uncharacterized protein</fullName>
    </submittedName>
</protein>
<sequence>MSAILIILASAFSCTTYPPSSGLRRYADLEGQLGQNVTLVGYWSSQHEATGIYFGNRWYRDAPEQCVSVEPILPAQHRDAVRVAGFLEKSGCGDELICLTVCQPYVLKNAHMIQ</sequence>
<evidence type="ECO:0000313" key="2">
    <source>
        <dbReference type="Proteomes" id="UP000466966"/>
    </source>
</evidence>
<dbReference type="AlphaFoldDB" id="A0A844YYB8"/>
<gene>
    <name evidence="1" type="ORF">GRI99_10260</name>
</gene>
<comment type="caution">
    <text evidence="1">The sequence shown here is derived from an EMBL/GenBank/DDBJ whole genome shotgun (WGS) entry which is preliminary data.</text>
</comment>
<dbReference type="EMBL" id="WTYV01000003">
    <property type="protein sequence ID" value="MXO72018.1"/>
    <property type="molecule type" value="Genomic_DNA"/>
</dbReference>
<dbReference type="OrthoDB" id="9866811at2"/>
<organism evidence="1 2">
    <name type="scientific">Alteraurantiacibacter buctensis</name>
    <dbReference type="NCBI Taxonomy" id="1503981"/>
    <lineage>
        <taxon>Bacteria</taxon>
        <taxon>Pseudomonadati</taxon>
        <taxon>Pseudomonadota</taxon>
        <taxon>Alphaproteobacteria</taxon>
        <taxon>Sphingomonadales</taxon>
        <taxon>Erythrobacteraceae</taxon>
        <taxon>Alteraurantiacibacter</taxon>
    </lineage>
</organism>
<dbReference type="Proteomes" id="UP000466966">
    <property type="component" value="Unassembled WGS sequence"/>
</dbReference>
<accession>A0A844YYB8</accession>
<proteinExistence type="predicted"/>
<dbReference type="RefSeq" id="WP_160771942.1">
    <property type="nucleotide sequence ID" value="NZ_WTYV01000003.1"/>
</dbReference>
<evidence type="ECO:0000313" key="1">
    <source>
        <dbReference type="EMBL" id="MXO72018.1"/>
    </source>
</evidence>